<reference evidence="1 2" key="1">
    <citation type="submission" date="2019-10" db="EMBL/GenBank/DDBJ databases">
        <title>Lysobacter alkalisoli sp. nov., isolated from saline-alkaline soil.</title>
        <authorList>
            <person name="Sun J.-Q."/>
        </authorList>
    </citation>
    <scope>NUCLEOTIDE SEQUENCE [LARGE SCALE GENOMIC DNA]</scope>
    <source>
        <strain evidence="1 2">KCTC 42381</strain>
    </source>
</reference>
<dbReference type="Gene3D" id="1.10.3210.10">
    <property type="entry name" value="Hypothetical protein af1432"/>
    <property type="match status" value="1"/>
</dbReference>
<organism evidence="1 2">
    <name type="scientific">Marilutibacter maris</name>
    <dbReference type="NCBI Taxonomy" id="1605891"/>
    <lineage>
        <taxon>Bacteria</taxon>
        <taxon>Pseudomonadati</taxon>
        <taxon>Pseudomonadota</taxon>
        <taxon>Gammaproteobacteria</taxon>
        <taxon>Lysobacterales</taxon>
        <taxon>Lysobacteraceae</taxon>
        <taxon>Marilutibacter</taxon>
    </lineage>
</organism>
<dbReference type="PANTHER" id="PTHR40202:SF1">
    <property type="entry name" value="HD DOMAIN-CONTAINING PROTEIN"/>
    <property type="match status" value="1"/>
</dbReference>
<comment type="caution">
    <text evidence="1">The sequence shown here is derived from an EMBL/GenBank/DDBJ whole genome shotgun (WGS) entry which is preliminary data.</text>
</comment>
<gene>
    <name evidence="1" type="ORF">FKV24_017300</name>
</gene>
<dbReference type="Proteomes" id="UP000320431">
    <property type="component" value="Unassembled WGS sequence"/>
</dbReference>
<sequence length="181" mass="20784">MKPSLIVDELMALYEVFGARACVDRLRRRVEHSGHMARRALSEGFDQDVVLAAFFYNIEYVAAHAVGVRELECYQDVCAGYLLERGFSRRVGRIVGSRVDAERYMRFRWPDQPPRSPMEGLEGVRDLSAMSESEAGLYEGHPDFPIYVQLREWDGQQLDEGMPSGILIHIRRIASRHLHCK</sequence>
<proteinExistence type="predicted"/>
<name>A0A508A6C1_9GAMM</name>
<dbReference type="PANTHER" id="PTHR40202">
    <property type="match status" value="1"/>
</dbReference>
<dbReference type="AlphaFoldDB" id="A0A508A6C1"/>
<evidence type="ECO:0000313" key="1">
    <source>
        <dbReference type="EMBL" id="KAB8164903.1"/>
    </source>
</evidence>
<protein>
    <submittedName>
        <fullName evidence="1">Uncharacterized protein</fullName>
    </submittedName>
</protein>
<accession>A0A508A6C1</accession>
<dbReference type="InterPro" id="IPR052567">
    <property type="entry name" value="OP_Dioxygenase"/>
</dbReference>
<dbReference type="EMBL" id="VICD02000307">
    <property type="protein sequence ID" value="KAB8164903.1"/>
    <property type="molecule type" value="Genomic_DNA"/>
</dbReference>
<evidence type="ECO:0000313" key="2">
    <source>
        <dbReference type="Proteomes" id="UP000320431"/>
    </source>
</evidence>
<dbReference type="RefSeq" id="WP_141483266.1">
    <property type="nucleotide sequence ID" value="NZ_VICD02000307.1"/>
</dbReference>